<dbReference type="WBParaSite" id="ECPE_0000107501-mRNA-1">
    <property type="protein sequence ID" value="ECPE_0000107501-mRNA-1"/>
    <property type="gene ID" value="ECPE_0000107501"/>
</dbReference>
<keyword evidence="1" id="KW-0812">Transmembrane</keyword>
<dbReference type="EMBL" id="UZAN01005159">
    <property type="protein sequence ID" value="VDP32896.1"/>
    <property type="molecule type" value="Genomic_DNA"/>
</dbReference>
<keyword evidence="3" id="KW-1185">Reference proteome</keyword>
<dbReference type="AlphaFoldDB" id="A0A183A290"/>
<keyword evidence="1" id="KW-0472">Membrane</keyword>
<gene>
    <name evidence="2" type="ORF">ECPE_LOCUS1074</name>
</gene>
<organism evidence="4">
    <name type="scientific">Echinostoma caproni</name>
    <dbReference type="NCBI Taxonomy" id="27848"/>
    <lineage>
        <taxon>Eukaryota</taxon>
        <taxon>Metazoa</taxon>
        <taxon>Spiralia</taxon>
        <taxon>Lophotrochozoa</taxon>
        <taxon>Platyhelminthes</taxon>
        <taxon>Trematoda</taxon>
        <taxon>Digenea</taxon>
        <taxon>Plagiorchiida</taxon>
        <taxon>Echinostomata</taxon>
        <taxon>Echinostomatoidea</taxon>
        <taxon>Echinostomatidae</taxon>
        <taxon>Echinostoma</taxon>
    </lineage>
</organism>
<dbReference type="OrthoDB" id="5970915at2759"/>
<evidence type="ECO:0000313" key="4">
    <source>
        <dbReference type="WBParaSite" id="ECPE_0000107501-mRNA-1"/>
    </source>
</evidence>
<evidence type="ECO:0000313" key="2">
    <source>
        <dbReference type="EMBL" id="VDP32896.1"/>
    </source>
</evidence>
<protein>
    <submittedName>
        <fullName evidence="4">Ig-like domain-containing protein</fullName>
    </submittedName>
</protein>
<keyword evidence="1" id="KW-1133">Transmembrane helix</keyword>
<evidence type="ECO:0000256" key="1">
    <source>
        <dbReference type="SAM" id="Phobius"/>
    </source>
</evidence>
<dbReference type="Gene3D" id="2.60.40.10">
    <property type="entry name" value="Immunoglobulins"/>
    <property type="match status" value="1"/>
</dbReference>
<dbReference type="SUPFAM" id="SSF48726">
    <property type="entry name" value="Immunoglobulin"/>
    <property type="match status" value="1"/>
</dbReference>
<evidence type="ECO:0000313" key="3">
    <source>
        <dbReference type="Proteomes" id="UP000272942"/>
    </source>
</evidence>
<reference evidence="2 3" key="2">
    <citation type="submission" date="2018-11" db="EMBL/GenBank/DDBJ databases">
        <authorList>
            <consortium name="Pathogen Informatics"/>
        </authorList>
    </citation>
    <scope>NUCLEOTIDE SEQUENCE [LARGE SCALE GENOMIC DNA]</scope>
    <source>
        <strain evidence="2 3">Egypt</strain>
    </source>
</reference>
<name>A0A183A290_9TREM</name>
<dbReference type="InterPro" id="IPR036179">
    <property type="entry name" value="Ig-like_dom_sf"/>
</dbReference>
<sequence length="102" mass="11870">MNAVEEPYVSQLDWAGRVRFETVRVPNDRIIFDPVMPEDRAVYSCVVRNAVGNATGAMFLRVKDRWAVFWPLIGIILEVIVMIVVIFVYEIKRRANKKRESE</sequence>
<proteinExistence type="predicted"/>
<dbReference type="Proteomes" id="UP000272942">
    <property type="component" value="Unassembled WGS sequence"/>
</dbReference>
<feature type="transmembrane region" description="Helical" evidence="1">
    <location>
        <begin position="68"/>
        <end position="89"/>
    </location>
</feature>
<reference evidence="4" key="1">
    <citation type="submission" date="2016-06" db="UniProtKB">
        <authorList>
            <consortium name="WormBaseParasite"/>
        </authorList>
    </citation>
    <scope>IDENTIFICATION</scope>
</reference>
<dbReference type="InterPro" id="IPR013783">
    <property type="entry name" value="Ig-like_fold"/>
</dbReference>
<accession>A0A183A290</accession>